<evidence type="ECO:0000256" key="1">
    <source>
        <dbReference type="ARBA" id="ARBA00004430"/>
    </source>
</evidence>
<dbReference type="InterPro" id="IPR040193">
    <property type="entry name" value="EFHC1/EFHC2/EFHB"/>
</dbReference>
<dbReference type="PANTHER" id="PTHR12086:SF9">
    <property type="entry name" value="EF-HAND DOMAIN-CONTAINING PROTEIN 1"/>
    <property type="match status" value="1"/>
</dbReference>
<reference evidence="7" key="1">
    <citation type="submission" date="2015-12" db="EMBL/GenBank/DDBJ databases">
        <title>De novo transcriptome assembly of four potential Pierce s Disease insect vectors from Arizona vineyards.</title>
        <authorList>
            <person name="Tassone E.E."/>
        </authorList>
    </citation>
    <scope>NUCLEOTIDE SEQUENCE</scope>
</reference>
<dbReference type="FunFam" id="2.30.29.170:FF:000002">
    <property type="entry name" value="EF-hand domain (C-terminal) containing 1"/>
    <property type="match status" value="1"/>
</dbReference>
<feature type="domain" description="DM10" evidence="6">
    <location>
        <begin position="2"/>
        <end position="107"/>
    </location>
</feature>
<feature type="domain" description="DM10" evidence="6">
    <location>
        <begin position="326"/>
        <end position="430"/>
    </location>
</feature>
<dbReference type="InterPro" id="IPR006602">
    <property type="entry name" value="DM10_dom"/>
</dbReference>
<name>A0A1B6DLI7_9HEMI</name>
<dbReference type="GO" id="GO:0005930">
    <property type="term" value="C:axoneme"/>
    <property type="evidence" value="ECO:0007669"/>
    <property type="project" value="UniProtKB-SubCell"/>
</dbReference>
<dbReference type="FunFam" id="2.30.29.170:FF:000004">
    <property type="entry name" value="EF-hand domain containing 2"/>
    <property type="match status" value="1"/>
</dbReference>
<dbReference type="GO" id="GO:0060285">
    <property type="term" value="P:cilium-dependent cell motility"/>
    <property type="evidence" value="ECO:0007669"/>
    <property type="project" value="TreeGrafter"/>
</dbReference>
<proteinExistence type="predicted"/>
<feature type="domain" description="DM10" evidence="6">
    <location>
        <begin position="149"/>
        <end position="269"/>
    </location>
</feature>
<evidence type="ECO:0000313" key="7">
    <source>
        <dbReference type="EMBL" id="JAS26535.1"/>
    </source>
</evidence>
<dbReference type="PROSITE" id="PS51336">
    <property type="entry name" value="DM10"/>
    <property type="match status" value="3"/>
</dbReference>
<organism evidence="7">
    <name type="scientific">Clastoptera arizonana</name>
    <name type="common">Arizona spittle bug</name>
    <dbReference type="NCBI Taxonomy" id="38151"/>
    <lineage>
        <taxon>Eukaryota</taxon>
        <taxon>Metazoa</taxon>
        <taxon>Ecdysozoa</taxon>
        <taxon>Arthropoda</taxon>
        <taxon>Hexapoda</taxon>
        <taxon>Insecta</taxon>
        <taxon>Pterygota</taxon>
        <taxon>Neoptera</taxon>
        <taxon>Paraneoptera</taxon>
        <taxon>Hemiptera</taxon>
        <taxon>Auchenorrhyncha</taxon>
        <taxon>Cercopoidea</taxon>
        <taxon>Clastopteridae</taxon>
        <taxon>Clastoptera</taxon>
    </lineage>
</organism>
<keyword evidence="3" id="KW-0677">Repeat</keyword>
<accession>A0A1B6DLI7</accession>
<evidence type="ECO:0000256" key="3">
    <source>
        <dbReference type="ARBA" id="ARBA00022737"/>
    </source>
</evidence>
<dbReference type="Gene3D" id="2.30.29.170">
    <property type="match status" value="3"/>
</dbReference>
<protein>
    <recommendedName>
        <fullName evidence="6">DM10 domain-containing protein</fullName>
    </recommendedName>
</protein>
<keyword evidence="5" id="KW-0966">Cell projection</keyword>
<dbReference type="GO" id="GO:0072686">
    <property type="term" value="C:mitotic spindle"/>
    <property type="evidence" value="ECO:0007669"/>
    <property type="project" value="TreeGrafter"/>
</dbReference>
<dbReference type="EMBL" id="GEDC01010763">
    <property type="protein sequence ID" value="JAS26535.1"/>
    <property type="molecule type" value="Transcribed_RNA"/>
</dbReference>
<dbReference type="PANTHER" id="PTHR12086">
    <property type="entry name" value="EF-HAND DOMAIN C-TERMINAL CONTAINING PROTEIN"/>
    <property type="match status" value="1"/>
</dbReference>
<dbReference type="FunFam" id="2.30.29.170:FF:000001">
    <property type="entry name" value="EF-hand domain containing 1"/>
    <property type="match status" value="1"/>
</dbReference>
<evidence type="ECO:0000259" key="6">
    <source>
        <dbReference type="PROSITE" id="PS51336"/>
    </source>
</evidence>
<gene>
    <name evidence="7" type="ORF">g.4267</name>
</gene>
<dbReference type="GO" id="GO:0043014">
    <property type="term" value="F:alpha-tubulin binding"/>
    <property type="evidence" value="ECO:0007669"/>
    <property type="project" value="TreeGrafter"/>
</dbReference>
<dbReference type="AlphaFoldDB" id="A0A1B6DLI7"/>
<keyword evidence="2" id="KW-0963">Cytoplasm</keyword>
<comment type="subcellular location">
    <subcellularLocation>
        <location evidence="1">Cytoplasm</location>
        <location evidence="1">Cytoskeleton</location>
        <location evidence="1">Cilium axoneme</location>
    </subcellularLocation>
</comment>
<dbReference type="Pfam" id="PF06565">
    <property type="entry name" value="DM10_dom"/>
    <property type="match status" value="3"/>
</dbReference>
<evidence type="ECO:0000256" key="5">
    <source>
        <dbReference type="ARBA" id="ARBA00023273"/>
    </source>
</evidence>
<dbReference type="GO" id="GO:0000281">
    <property type="term" value="P:mitotic cytokinesis"/>
    <property type="evidence" value="ECO:0007669"/>
    <property type="project" value="TreeGrafter"/>
</dbReference>
<sequence length="476" mass="55970">MTKKCLTFHAFFKQSVVESPNEHYRVRHVNILYFLEDDTITVMEPPVKNAGFPQGRLVRRDKIPRDTSGVTYHWKDFNVGIDIMIYGITYHISSCDEYTKEFLLSQGVELNDMEDMPQDPYTQSRMNLNPHVRKTPPVDDKLRRFLEFDGKVLRFYAVWDDRDSEHGELRPYIIHYYLADDCVDVKEVKTVNSGHDSFPKLLNKMKLPKDWKNVPDDYPSIFMEKGDPEVTEYYQPKDFVIGNTIFILGRRFLLYNCDDFTRRYFKHCLNIEQPGEMKVFEEKKPSIPPPLPPHIAFGTPEDTVQSCYTFMLKPPKKDVLRYITNAGKKLRYTASMDWVHPEDEHRRFMIEYFLADGQTLIQEVKIPNSGFIAGRFLKPMLLPKPQTNPDNPEFYTPSDFLIGSIIDVFGHRFKITGADLKVYRYMEANPEKFTEEAIENMRKYMVYEGLLTEEIKNIANFDIRHDGCENQDCEKQ</sequence>
<evidence type="ECO:0000256" key="2">
    <source>
        <dbReference type="ARBA" id="ARBA00022490"/>
    </source>
</evidence>
<evidence type="ECO:0000256" key="4">
    <source>
        <dbReference type="ARBA" id="ARBA00023212"/>
    </source>
</evidence>
<dbReference type="SMART" id="SM00676">
    <property type="entry name" value="DM10"/>
    <property type="match status" value="3"/>
</dbReference>
<dbReference type="GO" id="GO:0007052">
    <property type="term" value="P:mitotic spindle organization"/>
    <property type="evidence" value="ECO:0007669"/>
    <property type="project" value="TreeGrafter"/>
</dbReference>
<keyword evidence="4" id="KW-0206">Cytoskeleton</keyword>